<feature type="region of interest" description="Disordered" evidence="1">
    <location>
        <begin position="384"/>
        <end position="411"/>
    </location>
</feature>
<feature type="compositionally biased region" description="Polar residues" evidence="1">
    <location>
        <begin position="325"/>
        <end position="334"/>
    </location>
</feature>
<feature type="region of interest" description="Disordered" evidence="1">
    <location>
        <begin position="325"/>
        <end position="348"/>
    </location>
</feature>
<accession>A0A8T3AFN3</accession>
<feature type="region of interest" description="Disordered" evidence="1">
    <location>
        <begin position="223"/>
        <end position="244"/>
    </location>
</feature>
<dbReference type="AlphaFoldDB" id="A0A8T3AFN3"/>
<comment type="caution">
    <text evidence="2">The sequence shown here is derived from an EMBL/GenBank/DDBJ whole genome shotgun (WGS) entry which is preliminary data.</text>
</comment>
<name>A0A8T3AFN3_DENNO</name>
<feature type="compositionally biased region" description="Basic residues" evidence="1">
    <location>
        <begin position="402"/>
        <end position="411"/>
    </location>
</feature>
<evidence type="ECO:0000313" key="2">
    <source>
        <dbReference type="EMBL" id="KAI0494999.1"/>
    </source>
</evidence>
<feature type="compositionally biased region" description="Polar residues" evidence="1">
    <location>
        <begin position="392"/>
        <end position="401"/>
    </location>
</feature>
<dbReference type="EMBL" id="JAGYWB010000017">
    <property type="protein sequence ID" value="KAI0494999.1"/>
    <property type="molecule type" value="Genomic_DNA"/>
</dbReference>
<feature type="compositionally biased region" description="Low complexity" evidence="1">
    <location>
        <begin position="223"/>
        <end position="232"/>
    </location>
</feature>
<proteinExistence type="predicted"/>
<evidence type="ECO:0000313" key="3">
    <source>
        <dbReference type="Proteomes" id="UP000829196"/>
    </source>
</evidence>
<protein>
    <submittedName>
        <fullName evidence="2">Uncharacterized protein</fullName>
    </submittedName>
</protein>
<dbReference type="PANTHER" id="PTHR31722:SF0">
    <property type="entry name" value="OS06G0675200 PROTEIN"/>
    <property type="match status" value="1"/>
</dbReference>
<dbReference type="Proteomes" id="UP000829196">
    <property type="component" value="Unassembled WGS sequence"/>
</dbReference>
<dbReference type="PANTHER" id="PTHR31722">
    <property type="entry name" value="OS06G0675200 PROTEIN"/>
    <property type="match status" value="1"/>
</dbReference>
<evidence type="ECO:0000256" key="1">
    <source>
        <dbReference type="SAM" id="MobiDB-lite"/>
    </source>
</evidence>
<organism evidence="2 3">
    <name type="scientific">Dendrobium nobile</name>
    <name type="common">Orchid</name>
    <dbReference type="NCBI Taxonomy" id="94219"/>
    <lineage>
        <taxon>Eukaryota</taxon>
        <taxon>Viridiplantae</taxon>
        <taxon>Streptophyta</taxon>
        <taxon>Embryophyta</taxon>
        <taxon>Tracheophyta</taxon>
        <taxon>Spermatophyta</taxon>
        <taxon>Magnoliopsida</taxon>
        <taxon>Liliopsida</taxon>
        <taxon>Asparagales</taxon>
        <taxon>Orchidaceae</taxon>
        <taxon>Epidendroideae</taxon>
        <taxon>Malaxideae</taxon>
        <taxon>Dendrobiinae</taxon>
        <taxon>Dendrobium</taxon>
    </lineage>
</organism>
<sequence>MASACVNVVGMAPENFLEYMPLFPSCNWFGANISSSCEISDNGASKSGDVEKNMEPGFFEVDVSGKLETERTASDSVDFEFRLGDTVAKMLPADELFSDGKLVPLQIALAKADAECPPKAPAHSPEPMKAQLGVEIAGSDDPHEFSPKAPKCSSRWKELLGLKKAHNPKPMHQKSTLAASMAENAKSLKHFLYRNSKSSSSSDSSLSVPLLRDSDTESISISSRLSLSSSSSGADHEDLPRLSFDFDKPNPIQISAPPLLRNHHRVRFAGVKSSALDGNVALRVARSRTRRIPEYGSEMPPPRGGSVDSPRLNASGKVIFQGLERSSSSPSTFNGGPRHRPRGMERSYSGNVRVTPVLNVPVCTLRGSAMSVSVFGLGQLFSPQKKEKKHFNSSSNGVSSRTKAKNAKSDF</sequence>
<feature type="compositionally biased region" description="Basic and acidic residues" evidence="1">
    <location>
        <begin position="234"/>
        <end position="244"/>
    </location>
</feature>
<keyword evidence="3" id="KW-1185">Reference proteome</keyword>
<dbReference type="OrthoDB" id="689767at2759"/>
<reference evidence="2" key="1">
    <citation type="journal article" date="2022" name="Front. Genet.">
        <title>Chromosome-Scale Assembly of the Dendrobium nobile Genome Provides Insights Into the Molecular Mechanism of the Biosynthesis of the Medicinal Active Ingredient of Dendrobium.</title>
        <authorList>
            <person name="Xu Q."/>
            <person name="Niu S.-C."/>
            <person name="Li K.-L."/>
            <person name="Zheng P.-J."/>
            <person name="Zhang X.-J."/>
            <person name="Jia Y."/>
            <person name="Liu Y."/>
            <person name="Niu Y.-X."/>
            <person name="Yu L.-H."/>
            <person name="Chen D.-F."/>
            <person name="Zhang G.-Q."/>
        </authorList>
    </citation>
    <scope>NUCLEOTIDE SEQUENCE</scope>
    <source>
        <tissue evidence="2">Leaf</tissue>
    </source>
</reference>
<gene>
    <name evidence="2" type="ORF">KFK09_025146</name>
</gene>